<name>A0A067KT88_JATCU</name>
<dbReference type="OrthoDB" id="775087at2759"/>
<reference evidence="2 3" key="1">
    <citation type="journal article" date="2014" name="PLoS ONE">
        <title>Global Analysis of Gene Expression Profiles in Physic Nut (Jatropha curcas L.) Seedlings Exposed to Salt Stress.</title>
        <authorList>
            <person name="Zhang L."/>
            <person name="Zhang C."/>
            <person name="Wu P."/>
            <person name="Chen Y."/>
            <person name="Li M."/>
            <person name="Jiang H."/>
            <person name="Wu G."/>
        </authorList>
    </citation>
    <scope>NUCLEOTIDE SEQUENCE [LARGE SCALE GENOMIC DNA]</scope>
    <source>
        <strain evidence="3">cv. GZQX0401</strain>
        <tissue evidence="2">Young leaves</tissue>
    </source>
</reference>
<evidence type="ECO:0000313" key="3">
    <source>
        <dbReference type="Proteomes" id="UP000027138"/>
    </source>
</evidence>
<proteinExistence type="predicted"/>
<evidence type="ECO:0000313" key="2">
    <source>
        <dbReference type="EMBL" id="KDP39436.1"/>
    </source>
</evidence>
<feature type="compositionally biased region" description="Basic and acidic residues" evidence="1">
    <location>
        <begin position="212"/>
        <end position="223"/>
    </location>
</feature>
<dbReference type="STRING" id="180498.A0A067KT88"/>
<organism evidence="2 3">
    <name type="scientific">Jatropha curcas</name>
    <name type="common">Barbados nut</name>
    <dbReference type="NCBI Taxonomy" id="180498"/>
    <lineage>
        <taxon>Eukaryota</taxon>
        <taxon>Viridiplantae</taxon>
        <taxon>Streptophyta</taxon>
        <taxon>Embryophyta</taxon>
        <taxon>Tracheophyta</taxon>
        <taxon>Spermatophyta</taxon>
        <taxon>Magnoliopsida</taxon>
        <taxon>eudicotyledons</taxon>
        <taxon>Gunneridae</taxon>
        <taxon>Pentapetalae</taxon>
        <taxon>rosids</taxon>
        <taxon>fabids</taxon>
        <taxon>Malpighiales</taxon>
        <taxon>Euphorbiaceae</taxon>
        <taxon>Crotonoideae</taxon>
        <taxon>Jatropheae</taxon>
        <taxon>Jatropha</taxon>
    </lineage>
</organism>
<keyword evidence="3" id="KW-1185">Reference proteome</keyword>
<dbReference type="Proteomes" id="UP000027138">
    <property type="component" value="Unassembled WGS sequence"/>
</dbReference>
<dbReference type="EMBL" id="KK914352">
    <property type="protein sequence ID" value="KDP39436.1"/>
    <property type="molecule type" value="Genomic_DNA"/>
</dbReference>
<gene>
    <name evidence="2" type="ORF">JCGZ_03718</name>
</gene>
<feature type="region of interest" description="Disordered" evidence="1">
    <location>
        <begin position="187"/>
        <end position="253"/>
    </location>
</feature>
<protein>
    <submittedName>
        <fullName evidence="2">Uncharacterized protein</fullName>
    </submittedName>
</protein>
<dbReference type="PANTHER" id="PTHR35770">
    <property type="entry name" value="U2 SMALL NUCLEAR RIBONUCLEOPROTEIN AUXILIARY FACTOR-LIKE PROTEIN"/>
    <property type="match status" value="1"/>
</dbReference>
<dbReference type="PANTHER" id="PTHR35770:SF1">
    <property type="entry name" value="U2 SMALL NUCLEAR RIBONUCLEOPROTEIN AUXILIARY FACTOR-LIKE PROTEIN"/>
    <property type="match status" value="1"/>
</dbReference>
<evidence type="ECO:0000256" key="1">
    <source>
        <dbReference type="SAM" id="MobiDB-lite"/>
    </source>
</evidence>
<dbReference type="AlphaFoldDB" id="A0A067KT88"/>
<feature type="compositionally biased region" description="Polar residues" evidence="1">
    <location>
        <begin position="192"/>
        <end position="211"/>
    </location>
</feature>
<sequence length="253" mass="28270">MVFEEFEHIYGEPKAEWANKSNSESVPLRRFLMHVFAPDYYHLKIHVTDYHSNTFEAVKSVMQLEDMRDTIGVGGSWSEFVDYIIASVKSEDVKLVLEKNPDSGLASAKLVAQKSKGMPVISFSMTNLVDSAANDAMENISFGLFKALKCMQNLTVQDQGHSSQLTKLTSFEKDDGRSIHSKLEKRQKLEKMNSSNTIDASAPLSSNGSQDSPDKKSARDPGSKKVTSRVVPAYRRAKVRGAFLQDTEDDKHN</sequence>
<accession>A0A067KT88</accession>